<accession>A0A1L9WRS1</accession>
<evidence type="ECO:0000256" key="9">
    <source>
        <dbReference type="ARBA" id="ARBA00022729"/>
    </source>
</evidence>
<comment type="function">
    <text evidence="2">Endo-1,4-beta-xylanase involved in the hydrolysis of xylan, a major structural heterogeneous polysaccharide found in plant biomass representing the second most abundant polysaccharide in the biosphere, after cellulose.</text>
</comment>
<keyword evidence="7" id="KW-0964">Secreted</keyword>
<organism evidence="18 19">
    <name type="scientific">Aspergillus aculeatus (strain ATCC 16872 / CBS 172.66 / WB 5094)</name>
    <dbReference type="NCBI Taxonomy" id="690307"/>
    <lineage>
        <taxon>Eukaryota</taxon>
        <taxon>Fungi</taxon>
        <taxon>Dikarya</taxon>
        <taxon>Ascomycota</taxon>
        <taxon>Pezizomycotina</taxon>
        <taxon>Eurotiomycetes</taxon>
        <taxon>Eurotiomycetidae</taxon>
        <taxon>Eurotiales</taxon>
        <taxon>Aspergillaceae</taxon>
        <taxon>Aspergillus</taxon>
        <taxon>Aspergillus subgen. Circumdati</taxon>
    </lineage>
</organism>
<dbReference type="EMBL" id="KV878979">
    <property type="protein sequence ID" value="OJJ98844.1"/>
    <property type="molecule type" value="Genomic_DNA"/>
</dbReference>
<dbReference type="EC" id="3.2.1.8" evidence="6 14"/>
<dbReference type="STRING" id="690307.A0A1L9WRS1"/>
<evidence type="ECO:0000256" key="7">
    <source>
        <dbReference type="ARBA" id="ARBA00022525"/>
    </source>
</evidence>
<dbReference type="GeneID" id="30979272"/>
<dbReference type="PRINTS" id="PR00911">
    <property type="entry name" value="GLHYDRLASE11"/>
</dbReference>
<feature type="active site" description="Proton donor" evidence="14">
    <location>
        <position position="220"/>
    </location>
</feature>
<dbReference type="VEuPathDB" id="FungiDB:ASPACDRAFT_79632"/>
<keyword evidence="12 14" id="KW-0326">Glycosidase</keyword>
<feature type="chain" id="PRO_5012589514" description="Endo-1,4-beta-xylanase" evidence="16">
    <location>
        <begin position="26"/>
        <end position="233"/>
    </location>
</feature>
<dbReference type="AlphaFoldDB" id="A0A1L9WRS1"/>
<dbReference type="PANTHER" id="PTHR46828">
    <property type="entry name" value="ENDO-1,4-BETA-XYLANASE A-RELATED"/>
    <property type="match status" value="1"/>
</dbReference>
<comment type="subcellular location">
    <subcellularLocation>
        <location evidence="3">Secreted</location>
    </subcellularLocation>
</comment>
<evidence type="ECO:0000313" key="19">
    <source>
        <dbReference type="Proteomes" id="UP000184546"/>
    </source>
</evidence>
<feature type="active site" description="Nucleophile" evidence="14">
    <location>
        <position position="129"/>
    </location>
</feature>
<keyword evidence="13 14" id="KW-0624">Polysaccharide degradation</keyword>
<evidence type="ECO:0000256" key="2">
    <source>
        <dbReference type="ARBA" id="ARBA00002059"/>
    </source>
</evidence>
<proteinExistence type="inferred from homology"/>
<evidence type="ECO:0000256" key="13">
    <source>
        <dbReference type="ARBA" id="ARBA00023326"/>
    </source>
</evidence>
<dbReference type="Pfam" id="PF00457">
    <property type="entry name" value="Glyco_hydro_11"/>
    <property type="match status" value="1"/>
</dbReference>
<name>A0A1L9WRS1_ASPA1</name>
<evidence type="ECO:0000256" key="5">
    <source>
        <dbReference type="ARBA" id="ARBA00007792"/>
    </source>
</evidence>
<sequence>MARLSQFLLACALAVKAFAAPAAEAEPVEERGPNFFSALAERSTGSSTGYSNGYYYSFWTDGASGDVEYSNGAGGSYSVTWSSASNFVGGKGWNPGSAHDITYSGSWTSTGNSNSYLSVYGWTTGPLVEYYILEDYGEYNPGSAGTYKGSVYSDGSTYDIYTATRTNAPSIQGTATFTQYWSIRQTKRVGGTVTTANHFNAWANLGMNLGTHNYQIVATEGYYSSGSASITVA</sequence>
<evidence type="ECO:0000256" key="14">
    <source>
        <dbReference type="PROSITE-ProRule" id="PRU01097"/>
    </source>
</evidence>
<dbReference type="InterPro" id="IPR013320">
    <property type="entry name" value="ConA-like_dom_sf"/>
</dbReference>
<feature type="signal peptide" evidence="16">
    <location>
        <begin position="1"/>
        <end position="25"/>
    </location>
</feature>
<dbReference type="PANTHER" id="PTHR46828:SF2">
    <property type="entry name" value="ENDO-1,4-BETA-XYLANASE A-RELATED"/>
    <property type="match status" value="1"/>
</dbReference>
<dbReference type="GO" id="GO:0031176">
    <property type="term" value="F:endo-1,4-beta-xylanase activity"/>
    <property type="evidence" value="ECO:0007669"/>
    <property type="project" value="UniProtKB-UniRule"/>
</dbReference>
<dbReference type="OMA" id="DYWQNWT"/>
<dbReference type="UniPathway" id="UPA00114"/>
<evidence type="ECO:0000256" key="8">
    <source>
        <dbReference type="ARBA" id="ARBA00022651"/>
    </source>
</evidence>
<reference evidence="19" key="1">
    <citation type="journal article" date="2017" name="Genome Biol.">
        <title>Comparative genomics reveals high biological diversity and specific adaptations in the industrially and medically important fungal genus Aspergillus.</title>
        <authorList>
            <person name="de Vries R.P."/>
            <person name="Riley R."/>
            <person name="Wiebenga A."/>
            <person name="Aguilar-Osorio G."/>
            <person name="Amillis S."/>
            <person name="Uchima C.A."/>
            <person name="Anderluh G."/>
            <person name="Asadollahi M."/>
            <person name="Askin M."/>
            <person name="Barry K."/>
            <person name="Battaglia E."/>
            <person name="Bayram O."/>
            <person name="Benocci T."/>
            <person name="Braus-Stromeyer S.A."/>
            <person name="Caldana C."/>
            <person name="Canovas D."/>
            <person name="Cerqueira G.C."/>
            <person name="Chen F."/>
            <person name="Chen W."/>
            <person name="Choi C."/>
            <person name="Clum A."/>
            <person name="Dos Santos R.A."/>
            <person name="Damasio A.R."/>
            <person name="Diallinas G."/>
            <person name="Emri T."/>
            <person name="Fekete E."/>
            <person name="Flipphi M."/>
            <person name="Freyberg S."/>
            <person name="Gallo A."/>
            <person name="Gournas C."/>
            <person name="Habgood R."/>
            <person name="Hainaut M."/>
            <person name="Harispe M.L."/>
            <person name="Henrissat B."/>
            <person name="Hilden K.S."/>
            <person name="Hope R."/>
            <person name="Hossain A."/>
            <person name="Karabika E."/>
            <person name="Karaffa L."/>
            <person name="Karanyi Z."/>
            <person name="Krasevec N."/>
            <person name="Kuo A."/>
            <person name="Kusch H."/>
            <person name="LaButti K."/>
            <person name="Lagendijk E.L."/>
            <person name="Lapidus A."/>
            <person name="Levasseur A."/>
            <person name="Lindquist E."/>
            <person name="Lipzen A."/>
            <person name="Logrieco A.F."/>
            <person name="MacCabe A."/>
            <person name="Maekelae M.R."/>
            <person name="Malavazi I."/>
            <person name="Melin P."/>
            <person name="Meyer V."/>
            <person name="Mielnichuk N."/>
            <person name="Miskei M."/>
            <person name="Molnar A.P."/>
            <person name="Mule G."/>
            <person name="Ngan C.Y."/>
            <person name="Orejas M."/>
            <person name="Orosz E."/>
            <person name="Ouedraogo J.P."/>
            <person name="Overkamp K.M."/>
            <person name="Park H.-S."/>
            <person name="Perrone G."/>
            <person name="Piumi F."/>
            <person name="Punt P.J."/>
            <person name="Ram A.F."/>
            <person name="Ramon A."/>
            <person name="Rauscher S."/>
            <person name="Record E."/>
            <person name="Riano-Pachon D.M."/>
            <person name="Robert V."/>
            <person name="Roehrig J."/>
            <person name="Ruller R."/>
            <person name="Salamov A."/>
            <person name="Salih N.S."/>
            <person name="Samson R.A."/>
            <person name="Sandor E."/>
            <person name="Sanguinetti M."/>
            <person name="Schuetze T."/>
            <person name="Sepcic K."/>
            <person name="Shelest E."/>
            <person name="Sherlock G."/>
            <person name="Sophianopoulou V."/>
            <person name="Squina F.M."/>
            <person name="Sun H."/>
            <person name="Susca A."/>
            <person name="Todd R.B."/>
            <person name="Tsang A."/>
            <person name="Unkles S.E."/>
            <person name="van de Wiele N."/>
            <person name="van Rossen-Uffink D."/>
            <person name="Oliveira J.V."/>
            <person name="Vesth T.C."/>
            <person name="Visser J."/>
            <person name="Yu J.-H."/>
            <person name="Zhou M."/>
            <person name="Andersen M.R."/>
            <person name="Archer D.B."/>
            <person name="Baker S.E."/>
            <person name="Benoit I."/>
            <person name="Brakhage A.A."/>
            <person name="Braus G.H."/>
            <person name="Fischer R."/>
            <person name="Frisvad J.C."/>
            <person name="Goldman G.H."/>
            <person name="Houbraken J."/>
            <person name="Oakley B."/>
            <person name="Pocsi I."/>
            <person name="Scazzocchio C."/>
            <person name="Seiboth B."/>
            <person name="vanKuyk P.A."/>
            <person name="Wortman J."/>
            <person name="Dyer P.S."/>
            <person name="Grigoriev I.V."/>
        </authorList>
    </citation>
    <scope>NUCLEOTIDE SEQUENCE [LARGE SCALE GENOMIC DNA]</scope>
    <source>
        <strain evidence="19">ATCC 16872 / CBS 172.66 / WB 5094</strain>
    </source>
</reference>
<evidence type="ECO:0000256" key="1">
    <source>
        <dbReference type="ARBA" id="ARBA00000681"/>
    </source>
</evidence>
<evidence type="ECO:0000256" key="10">
    <source>
        <dbReference type="ARBA" id="ARBA00022801"/>
    </source>
</evidence>
<evidence type="ECO:0000256" key="15">
    <source>
        <dbReference type="RuleBase" id="RU362015"/>
    </source>
</evidence>
<dbReference type="GO" id="GO:0045493">
    <property type="term" value="P:xylan catabolic process"/>
    <property type="evidence" value="ECO:0007669"/>
    <property type="project" value="UniProtKB-UniRule"/>
</dbReference>
<dbReference type="SUPFAM" id="SSF49899">
    <property type="entry name" value="Concanavalin A-like lectins/glucanases"/>
    <property type="match status" value="1"/>
</dbReference>
<evidence type="ECO:0000256" key="11">
    <source>
        <dbReference type="ARBA" id="ARBA00023277"/>
    </source>
</evidence>
<keyword evidence="9 16" id="KW-0732">Signal</keyword>
<keyword evidence="8 14" id="KW-0858">Xylan degradation</keyword>
<comment type="pathway">
    <text evidence="4 14 15">Glycan degradation; xylan degradation.</text>
</comment>
<dbReference type="RefSeq" id="XP_020055184.1">
    <property type="nucleotide sequence ID" value="XM_020205458.1"/>
</dbReference>
<dbReference type="OrthoDB" id="2115822at2759"/>
<dbReference type="GO" id="GO:0005576">
    <property type="term" value="C:extracellular region"/>
    <property type="evidence" value="ECO:0007669"/>
    <property type="project" value="UniProtKB-SubCell"/>
</dbReference>
<dbReference type="Gene3D" id="2.60.120.180">
    <property type="match status" value="1"/>
</dbReference>
<evidence type="ECO:0000256" key="4">
    <source>
        <dbReference type="ARBA" id="ARBA00004851"/>
    </source>
</evidence>
<keyword evidence="10 14" id="KW-0378">Hydrolase</keyword>
<evidence type="ECO:0000313" key="18">
    <source>
        <dbReference type="EMBL" id="OJJ98844.1"/>
    </source>
</evidence>
<evidence type="ECO:0000256" key="12">
    <source>
        <dbReference type="ARBA" id="ARBA00023295"/>
    </source>
</evidence>
<evidence type="ECO:0000256" key="3">
    <source>
        <dbReference type="ARBA" id="ARBA00004613"/>
    </source>
</evidence>
<protein>
    <recommendedName>
        <fullName evidence="6 14">Endo-1,4-beta-xylanase</fullName>
        <ecNumber evidence="6 14">3.2.1.8</ecNumber>
    </recommendedName>
</protein>
<evidence type="ECO:0000259" key="17">
    <source>
        <dbReference type="PROSITE" id="PS51761"/>
    </source>
</evidence>
<dbReference type="FunFam" id="2.60.120.180:FF:000001">
    <property type="entry name" value="Endo-1,4-beta-xylanase"/>
    <property type="match status" value="1"/>
</dbReference>
<dbReference type="InterPro" id="IPR033123">
    <property type="entry name" value="GH11_dom"/>
</dbReference>
<comment type="catalytic activity">
    <reaction evidence="1 14 15">
        <text>Endohydrolysis of (1-&gt;4)-beta-D-xylosidic linkages in xylans.</text>
        <dbReference type="EC" id="3.2.1.8"/>
    </reaction>
</comment>
<evidence type="ECO:0000256" key="6">
    <source>
        <dbReference type="ARBA" id="ARBA00012590"/>
    </source>
</evidence>
<comment type="similarity">
    <text evidence="5 14 15">Belongs to the glycosyl hydrolase 11 (cellulase G) family.</text>
</comment>
<gene>
    <name evidence="18" type="ORF">ASPACDRAFT_79632</name>
</gene>
<dbReference type="InterPro" id="IPR001137">
    <property type="entry name" value="Glyco_hydro_11"/>
</dbReference>
<dbReference type="InterPro" id="IPR013319">
    <property type="entry name" value="GH11/12"/>
</dbReference>
<dbReference type="Proteomes" id="UP000184546">
    <property type="component" value="Unassembled WGS sequence"/>
</dbReference>
<dbReference type="PROSITE" id="PS51761">
    <property type="entry name" value="GH11_3"/>
    <property type="match status" value="1"/>
</dbReference>
<dbReference type="PROSITE" id="PS00776">
    <property type="entry name" value="GH11_1"/>
    <property type="match status" value="1"/>
</dbReference>
<evidence type="ECO:0000256" key="16">
    <source>
        <dbReference type="SAM" id="SignalP"/>
    </source>
</evidence>
<keyword evidence="11 14" id="KW-0119">Carbohydrate metabolism</keyword>
<feature type="domain" description="GH11" evidence="17">
    <location>
        <begin position="42"/>
        <end position="233"/>
    </location>
</feature>
<dbReference type="InterPro" id="IPR018208">
    <property type="entry name" value="GH11_AS_1"/>
</dbReference>
<keyword evidence="19" id="KW-1185">Reference proteome</keyword>